<proteinExistence type="predicted"/>
<accession>A0ABV1IWK2</accession>
<keyword evidence="3 7" id="KW-0418">Kinase</keyword>
<keyword evidence="8" id="KW-1185">Reference proteome</keyword>
<evidence type="ECO:0000256" key="3">
    <source>
        <dbReference type="ARBA" id="ARBA00022777"/>
    </source>
</evidence>
<protein>
    <submittedName>
        <fullName evidence="7">Serine/threonine-protein kinase</fullName>
        <ecNumber evidence="7">2.7.11.1</ecNumber>
    </submittedName>
</protein>
<evidence type="ECO:0000256" key="1">
    <source>
        <dbReference type="ARBA" id="ARBA00022679"/>
    </source>
</evidence>
<dbReference type="Proteomes" id="UP001482154">
    <property type="component" value="Unassembled WGS sequence"/>
</dbReference>
<dbReference type="Pfam" id="PF00069">
    <property type="entry name" value="Pkinase"/>
    <property type="match status" value="1"/>
</dbReference>
<evidence type="ECO:0000256" key="2">
    <source>
        <dbReference type="ARBA" id="ARBA00022741"/>
    </source>
</evidence>
<evidence type="ECO:0000313" key="8">
    <source>
        <dbReference type="Proteomes" id="UP001482154"/>
    </source>
</evidence>
<evidence type="ECO:0000256" key="4">
    <source>
        <dbReference type="ARBA" id="ARBA00022840"/>
    </source>
</evidence>
<dbReference type="InterPro" id="IPR011990">
    <property type="entry name" value="TPR-like_helical_dom_sf"/>
</dbReference>
<dbReference type="PANTHER" id="PTHR43289">
    <property type="entry name" value="MITOGEN-ACTIVATED PROTEIN KINASE KINASE KINASE 20-RELATED"/>
    <property type="match status" value="1"/>
</dbReference>
<dbReference type="PROSITE" id="PS00108">
    <property type="entry name" value="PROTEIN_KINASE_ST"/>
    <property type="match status" value="1"/>
</dbReference>
<gene>
    <name evidence="7" type="ORF">AAAU51_10495</name>
</gene>
<dbReference type="InterPro" id="IPR008271">
    <property type="entry name" value="Ser/Thr_kinase_AS"/>
</dbReference>
<dbReference type="SUPFAM" id="SSF56112">
    <property type="entry name" value="Protein kinase-like (PK-like)"/>
    <property type="match status" value="1"/>
</dbReference>
<dbReference type="EC" id="2.7.11.1" evidence="7"/>
<sequence>MGRKMFSKSKKTWRTRQSILCDRQSSEREIAQIYHNRYQTQKLLGAGGMGKVFLAKDLKTGKKVAVKILKDENQWKREKEILNQLKNIKGIPKLFLAENTKDHFLVMEYIKGQSLKTYKTVHGKISEKTLILLMYKVCKVLEQVHKRGVVHMDLKPENIILHPSGRLYLIDFGASSMKGDFLTGYGTRIYASKRQTKAGERAEFFMDVYSIGKIIQLNTEQNKKYPIENIIQKCLCEDEKKNYRSARDIKRDLRKIVWKSRSEKSVVFLACIGMIGILGFTDSHKEEKLKVQSVKTYEDFYKKGMVYFYGNERTEKDLTLAGQYFKKEETNKKKTEAYLLLIEVLNDPEKEVKQDELVSALEICQKDVHDFWSAYFFIDHYILWQEKLPEFVVKKAEKLLYKTEKFRLKEEQKKMLEKQKINLYEIKAKRGDDKLFFQETDRVFHEKLEKNEAWEIYERKLSYLREKSVNIENEYERFIKHYPKVMEAYIEYGIYLCQKNQIEKAKDVYLQGLKQTGMTNNRAKALRRKLGL</sequence>
<dbReference type="InterPro" id="IPR000719">
    <property type="entry name" value="Prot_kinase_dom"/>
</dbReference>
<dbReference type="CDD" id="cd14014">
    <property type="entry name" value="STKc_PknB_like"/>
    <property type="match status" value="1"/>
</dbReference>
<dbReference type="InterPro" id="IPR017441">
    <property type="entry name" value="Protein_kinase_ATP_BS"/>
</dbReference>
<dbReference type="Gene3D" id="1.25.40.10">
    <property type="entry name" value="Tetratricopeptide repeat domain"/>
    <property type="match status" value="1"/>
</dbReference>
<evidence type="ECO:0000313" key="7">
    <source>
        <dbReference type="EMBL" id="MEQ2711596.1"/>
    </source>
</evidence>
<comment type="caution">
    <text evidence="7">The sequence shown here is derived from an EMBL/GenBank/DDBJ whole genome shotgun (WGS) entry which is preliminary data.</text>
</comment>
<dbReference type="PANTHER" id="PTHR43289:SF34">
    <property type="entry name" value="SERINE_THREONINE-PROTEIN KINASE YBDM-RELATED"/>
    <property type="match status" value="1"/>
</dbReference>
<dbReference type="Gene3D" id="1.10.510.10">
    <property type="entry name" value="Transferase(Phosphotransferase) domain 1"/>
    <property type="match status" value="1"/>
</dbReference>
<keyword evidence="1 7" id="KW-0808">Transferase</keyword>
<dbReference type="PROSITE" id="PS50011">
    <property type="entry name" value="PROTEIN_KINASE_DOM"/>
    <property type="match status" value="1"/>
</dbReference>
<feature type="domain" description="Protein kinase" evidence="6">
    <location>
        <begin position="38"/>
        <end position="372"/>
    </location>
</feature>
<dbReference type="PROSITE" id="PS00107">
    <property type="entry name" value="PROTEIN_KINASE_ATP"/>
    <property type="match status" value="1"/>
</dbReference>
<name>A0ABV1IWK2_9FIRM</name>
<evidence type="ECO:0000259" key="6">
    <source>
        <dbReference type="PROSITE" id="PS50011"/>
    </source>
</evidence>
<dbReference type="InterPro" id="IPR011009">
    <property type="entry name" value="Kinase-like_dom_sf"/>
</dbReference>
<dbReference type="RefSeq" id="WP_349111179.1">
    <property type="nucleotide sequence ID" value="NZ_JBBNIN010000016.1"/>
</dbReference>
<evidence type="ECO:0000256" key="5">
    <source>
        <dbReference type="PROSITE-ProRule" id="PRU10141"/>
    </source>
</evidence>
<keyword evidence="4 5" id="KW-0067">ATP-binding</keyword>
<organism evidence="7 8">
    <name type="scientific">Anaerostipes amylophilus</name>
    <dbReference type="NCBI Taxonomy" id="2981779"/>
    <lineage>
        <taxon>Bacteria</taxon>
        <taxon>Bacillati</taxon>
        <taxon>Bacillota</taxon>
        <taxon>Clostridia</taxon>
        <taxon>Lachnospirales</taxon>
        <taxon>Lachnospiraceae</taxon>
        <taxon>Anaerostipes</taxon>
    </lineage>
</organism>
<reference evidence="7 8" key="1">
    <citation type="submission" date="2024-04" db="EMBL/GenBank/DDBJ databases">
        <title>Human intestinal bacterial collection.</title>
        <authorList>
            <person name="Pauvert C."/>
            <person name="Hitch T.C.A."/>
            <person name="Clavel T."/>
        </authorList>
    </citation>
    <scope>NUCLEOTIDE SEQUENCE [LARGE SCALE GENOMIC DNA]</scope>
    <source>
        <strain evidence="7 8">CLA-AA-H249</strain>
    </source>
</reference>
<dbReference type="SMART" id="SM00220">
    <property type="entry name" value="S_TKc"/>
    <property type="match status" value="1"/>
</dbReference>
<keyword evidence="2 5" id="KW-0547">Nucleotide-binding</keyword>
<dbReference type="GO" id="GO:0004674">
    <property type="term" value="F:protein serine/threonine kinase activity"/>
    <property type="evidence" value="ECO:0007669"/>
    <property type="project" value="UniProtKB-EC"/>
</dbReference>
<feature type="binding site" evidence="5">
    <location>
        <position position="67"/>
    </location>
    <ligand>
        <name>ATP</name>
        <dbReference type="ChEBI" id="CHEBI:30616"/>
    </ligand>
</feature>
<dbReference type="EMBL" id="JBBNIN010000016">
    <property type="protein sequence ID" value="MEQ2711596.1"/>
    <property type="molecule type" value="Genomic_DNA"/>
</dbReference>